<feature type="domain" description="DUF559" evidence="1">
    <location>
        <begin position="144"/>
        <end position="250"/>
    </location>
</feature>
<keyword evidence="3" id="KW-1185">Reference proteome</keyword>
<dbReference type="Gene3D" id="3.40.960.10">
    <property type="entry name" value="VSR Endonuclease"/>
    <property type="match status" value="1"/>
</dbReference>
<dbReference type="Pfam" id="PF04480">
    <property type="entry name" value="DUF559"/>
    <property type="match status" value="1"/>
</dbReference>
<keyword evidence="2" id="KW-0378">Hydrolase</keyword>
<dbReference type="InterPro" id="IPR011335">
    <property type="entry name" value="Restrct_endonuc-II-like"/>
</dbReference>
<organism evidence="2 3">
    <name type="scientific">Arthrobacter russicus</name>
    <dbReference type="NCBI Taxonomy" id="172040"/>
    <lineage>
        <taxon>Bacteria</taxon>
        <taxon>Bacillati</taxon>
        <taxon>Actinomycetota</taxon>
        <taxon>Actinomycetes</taxon>
        <taxon>Micrococcales</taxon>
        <taxon>Micrococcaceae</taxon>
        <taxon>Arthrobacter</taxon>
    </lineage>
</organism>
<gene>
    <name evidence="2" type="ORF">JOE69_002632</name>
</gene>
<evidence type="ECO:0000313" key="2">
    <source>
        <dbReference type="EMBL" id="MDR6270394.1"/>
    </source>
</evidence>
<evidence type="ECO:0000313" key="3">
    <source>
        <dbReference type="Proteomes" id="UP001185069"/>
    </source>
</evidence>
<evidence type="ECO:0000259" key="1">
    <source>
        <dbReference type="Pfam" id="PF04480"/>
    </source>
</evidence>
<sequence length="258" mass="29023">MGRWAELQRVGVTRFELNQALARRDVHRPFRAIYQLPGADPQDLLRAEFSASFGCISAAGVHGLWVWKKPVKPHLSASRALCSDGRFVVHRSRDRQPRVVEVAECVRQAIGCLPELEALVVAESALVLGKMSPAELRDIAQKTKSAKARRVTRQVELTSQSLIETIARQSLRAAGFQVECQYRIEGVGRVDLWLEGKLAIELDGRQFHSGEAEFLEDRRRWNELTLRGIPLLRFPAKLVLNSPERLVSIVTSWLANQG</sequence>
<dbReference type="EMBL" id="JAVDQF010000001">
    <property type="protein sequence ID" value="MDR6270394.1"/>
    <property type="molecule type" value="Genomic_DNA"/>
</dbReference>
<dbReference type="Proteomes" id="UP001185069">
    <property type="component" value="Unassembled WGS sequence"/>
</dbReference>
<dbReference type="GO" id="GO:0004519">
    <property type="term" value="F:endonuclease activity"/>
    <property type="evidence" value="ECO:0007669"/>
    <property type="project" value="UniProtKB-KW"/>
</dbReference>
<proteinExistence type="predicted"/>
<name>A0ABU1JD90_9MICC</name>
<dbReference type="SUPFAM" id="SSF52980">
    <property type="entry name" value="Restriction endonuclease-like"/>
    <property type="match status" value="1"/>
</dbReference>
<keyword evidence="2" id="KW-0540">Nuclease</keyword>
<dbReference type="RefSeq" id="WP_309799450.1">
    <property type="nucleotide sequence ID" value="NZ_BAAAHY010000007.1"/>
</dbReference>
<dbReference type="InterPro" id="IPR007569">
    <property type="entry name" value="DUF559"/>
</dbReference>
<keyword evidence="2" id="KW-0255">Endonuclease</keyword>
<accession>A0ABU1JD90</accession>
<reference evidence="2 3" key="1">
    <citation type="submission" date="2023-07" db="EMBL/GenBank/DDBJ databases">
        <title>Sequencing the genomes of 1000 actinobacteria strains.</title>
        <authorList>
            <person name="Klenk H.-P."/>
        </authorList>
    </citation>
    <scope>NUCLEOTIDE SEQUENCE [LARGE SCALE GENOMIC DNA]</scope>
    <source>
        <strain evidence="2 3">DSM 14555</strain>
    </source>
</reference>
<comment type="caution">
    <text evidence="2">The sequence shown here is derived from an EMBL/GenBank/DDBJ whole genome shotgun (WGS) entry which is preliminary data.</text>
</comment>
<protein>
    <submittedName>
        <fullName evidence="2">Very-short-patch-repair endonuclease</fullName>
    </submittedName>
</protein>